<organism evidence="2 3">
    <name type="scientific">Acinetobacter wuhouensis</name>
    <dbReference type="NCBI Taxonomy" id="1879050"/>
    <lineage>
        <taxon>Bacteria</taxon>
        <taxon>Pseudomonadati</taxon>
        <taxon>Pseudomonadota</taxon>
        <taxon>Gammaproteobacteria</taxon>
        <taxon>Moraxellales</taxon>
        <taxon>Moraxellaceae</taxon>
        <taxon>Acinetobacter</taxon>
    </lineage>
</organism>
<feature type="transmembrane region" description="Helical" evidence="1">
    <location>
        <begin position="6"/>
        <end position="23"/>
    </location>
</feature>
<evidence type="ECO:0000313" key="3">
    <source>
        <dbReference type="Proteomes" id="UP000293863"/>
    </source>
</evidence>
<keyword evidence="1" id="KW-0472">Membrane</keyword>
<gene>
    <name evidence="2" type="ORF">EXU28_15930</name>
</gene>
<dbReference type="RefSeq" id="WP_130168854.1">
    <property type="nucleotide sequence ID" value="NZ_SGSQ01000027.1"/>
</dbReference>
<protein>
    <submittedName>
        <fullName evidence="2">Uncharacterized protein</fullName>
    </submittedName>
</protein>
<dbReference type="EMBL" id="SGSQ01000027">
    <property type="protein sequence ID" value="RZG44065.1"/>
    <property type="molecule type" value="Genomic_DNA"/>
</dbReference>
<dbReference type="Proteomes" id="UP000293863">
    <property type="component" value="Unassembled WGS sequence"/>
</dbReference>
<sequence length="200" mass="22434">MNIYVILGALMLIAGLGCWSYVFKCLYIMFRTRIVVDLPLNELFKTFHVTEKGGFAIWEEGPMLKKSPMAFSTPQIINTDHHQPVKLSRSYGNATKTSFTRASRMVYFCELDAGNYVFEVHAGSSLGKLDQAISNTIERVVTLPKAPSSEYRIQLRKSLNKRQRLLIIPAVFIGLFLFNIGLFTVLGHTTGVHLEGALGM</sequence>
<evidence type="ECO:0000256" key="1">
    <source>
        <dbReference type="SAM" id="Phobius"/>
    </source>
</evidence>
<reference evidence="2 3" key="1">
    <citation type="submission" date="2019-02" db="EMBL/GenBank/DDBJ databases">
        <title>The Batch Genome Submission of Acinetobacter spp. strains.</title>
        <authorList>
            <person name="Qin J."/>
            <person name="Hu Y."/>
            <person name="Ye H."/>
            <person name="Wei L."/>
            <person name="Feng Y."/>
            <person name="Zong Z."/>
        </authorList>
    </citation>
    <scope>NUCLEOTIDE SEQUENCE [LARGE SCALE GENOMIC DNA]</scope>
    <source>
        <strain evidence="2 3">WCHAW060049</strain>
    </source>
</reference>
<name>A0A4Q7AF97_9GAMM</name>
<keyword evidence="1" id="KW-1133">Transmembrane helix</keyword>
<evidence type="ECO:0000313" key="2">
    <source>
        <dbReference type="EMBL" id="RZG44065.1"/>
    </source>
</evidence>
<keyword evidence="3" id="KW-1185">Reference proteome</keyword>
<keyword evidence="1" id="KW-0812">Transmembrane</keyword>
<proteinExistence type="predicted"/>
<dbReference type="AlphaFoldDB" id="A0A4Q7AF97"/>
<accession>A0A4Q7AF97</accession>
<comment type="caution">
    <text evidence="2">The sequence shown here is derived from an EMBL/GenBank/DDBJ whole genome shotgun (WGS) entry which is preliminary data.</text>
</comment>
<feature type="transmembrane region" description="Helical" evidence="1">
    <location>
        <begin position="165"/>
        <end position="186"/>
    </location>
</feature>